<dbReference type="PANTHER" id="PTHR14136:SF17">
    <property type="entry name" value="BTB_POZ DOMAIN-CONTAINING PROTEIN KCTD9"/>
    <property type="match status" value="1"/>
</dbReference>
<accession>A0A2T9IYS0</accession>
<name>A0A2T9IYS0_9CAUL</name>
<dbReference type="InterPro" id="IPR051082">
    <property type="entry name" value="Pentapeptide-BTB/POZ_domain"/>
</dbReference>
<proteinExistence type="predicted"/>
<dbReference type="Gene3D" id="2.160.20.80">
    <property type="entry name" value="E3 ubiquitin-protein ligase SopA"/>
    <property type="match status" value="1"/>
</dbReference>
<comment type="caution">
    <text evidence="1">The sequence shown here is derived from an EMBL/GenBank/DDBJ whole genome shotgun (WGS) entry which is preliminary data.</text>
</comment>
<evidence type="ECO:0008006" key="3">
    <source>
        <dbReference type="Google" id="ProtNLM"/>
    </source>
</evidence>
<dbReference type="Proteomes" id="UP000244913">
    <property type="component" value="Unassembled WGS sequence"/>
</dbReference>
<evidence type="ECO:0000313" key="1">
    <source>
        <dbReference type="EMBL" id="PVM72348.1"/>
    </source>
</evidence>
<dbReference type="Pfam" id="PF00805">
    <property type="entry name" value="Pentapeptide"/>
    <property type="match status" value="1"/>
</dbReference>
<protein>
    <recommendedName>
        <fullName evidence="3">Pentapeptide repeat-containing protein</fullName>
    </recommendedName>
</protein>
<gene>
    <name evidence="1" type="ORF">DDF65_22495</name>
</gene>
<evidence type="ECO:0000313" key="2">
    <source>
        <dbReference type="Proteomes" id="UP000244913"/>
    </source>
</evidence>
<dbReference type="PANTHER" id="PTHR14136">
    <property type="entry name" value="BTB_POZ DOMAIN-CONTAINING PROTEIN KCTD9"/>
    <property type="match status" value="1"/>
</dbReference>
<dbReference type="InterPro" id="IPR001646">
    <property type="entry name" value="5peptide_repeat"/>
</dbReference>
<reference evidence="1 2" key="1">
    <citation type="submission" date="2018-04" db="EMBL/GenBank/DDBJ databases">
        <title>The genome sequence of Caulobacter sp. 736.</title>
        <authorList>
            <person name="Gao J."/>
            <person name="Sun J."/>
        </authorList>
    </citation>
    <scope>NUCLEOTIDE SEQUENCE [LARGE SCALE GENOMIC DNA]</scope>
    <source>
        <strain evidence="1 2">736</strain>
    </source>
</reference>
<sequence>MQRLPDAPAPPHPATRADLETALRAVRGPTRFIGWALPGAELDGLDLHGCHFTKCRAAQADFSHADLTETVFDHCDLSNTMWRGARLSATQFTDSKLTGAELEEVSSLATVFSRCLLVNACARNLSFRKQILEGIDFQGADLAGCDFRDAVFLDCSLRDANLSQARFEGADLRCADLGSLRLADASRFKGAIISKAQASLLLSGLGLKVT</sequence>
<keyword evidence="2" id="KW-1185">Reference proteome</keyword>
<dbReference type="SUPFAM" id="SSF141571">
    <property type="entry name" value="Pentapeptide repeat-like"/>
    <property type="match status" value="1"/>
</dbReference>
<organism evidence="1 2">
    <name type="scientific">Caulobacter radicis</name>
    <dbReference type="NCBI Taxonomy" id="2172650"/>
    <lineage>
        <taxon>Bacteria</taxon>
        <taxon>Pseudomonadati</taxon>
        <taxon>Pseudomonadota</taxon>
        <taxon>Alphaproteobacteria</taxon>
        <taxon>Caulobacterales</taxon>
        <taxon>Caulobacteraceae</taxon>
        <taxon>Caulobacter</taxon>
    </lineage>
</organism>
<dbReference type="Pfam" id="PF13599">
    <property type="entry name" value="Pentapeptide_4"/>
    <property type="match status" value="1"/>
</dbReference>
<dbReference type="AlphaFoldDB" id="A0A2T9IYS0"/>
<dbReference type="RefSeq" id="WP_116569754.1">
    <property type="nucleotide sequence ID" value="NZ_QDKP01000063.1"/>
</dbReference>
<dbReference type="EMBL" id="QDKP01000063">
    <property type="protein sequence ID" value="PVM72348.1"/>
    <property type="molecule type" value="Genomic_DNA"/>
</dbReference>